<dbReference type="EMBL" id="FWXS01000005">
    <property type="protein sequence ID" value="SMC65260.1"/>
    <property type="molecule type" value="Genomic_DNA"/>
</dbReference>
<accession>A0A1W2AXI9</accession>
<dbReference type="AlphaFoldDB" id="A0A1W2AXI9"/>
<reference evidence="2 3" key="1">
    <citation type="submission" date="2017-04" db="EMBL/GenBank/DDBJ databases">
        <authorList>
            <person name="Afonso C.L."/>
            <person name="Miller P.J."/>
            <person name="Scott M.A."/>
            <person name="Spackman E."/>
            <person name="Goraichik I."/>
            <person name="Dimitrov K.M."/>
            <person name="Suarez D.L."/>
            <person name="Swayne D.E."/>
        </authorList>
    </citation>
    <scope>NUCLEOTIDE SEQUENCE [LARGE SCALE GENOMIC DNA]</scope>
    <source>
        <strain evidence="2 3">CGMCC 1.12708</strain>
    </source>
</reference>
<evidence type="ECO:0000313" key="2">
    <source>
        <dbReference type="EMBL" id="SMC65260.1"/>
    </source>
</evidence>
<keyword evidence="1" id="KW-0472">Membrane</keyword>
<dbReference type="RefSeq" id="WP_084017323.1">
    <property type="nucleotide sequence ID" value="NZ_FWXS01000005.1"/>
</dbReference>
<name>A0A1W2AXI9_9FLAO</name>
<keyword evidence="1" id="KW-0812">Transmembrane</keyword>
<evidence type="ECO:0000313" key="3">
    <source>
        <dbReference type="Proteomes" id="UP000192393"/>
    </source>
</evidence>
<sequence>MEKNKFADLSLEELQAKRINAKKVFIVLGCVMGVINLLLVFMIFKTKLYSLFAVVVGSIMTLLPTFINLTQLNEEIKSRQSHN</sequence>
<evidence type="ECO:0000256" key="1">
    <source>
        <dbReference type="SAM" id="Phobius"/>
    </source>
</evidence>
<dbReference type="OrthoDB" id="771226at2"/>
<keyword evidence="3" id="KW-1185">Reference proteome</keyword>
<protein>
    <recommendedName>
        <fullName evidence="4">Redox-active disulfide protein 2</fullName>
    </recommendedName>
</protein>
<feature type="transmembrane region" description="Helical" evidence="1">
    <location>
        <begin position="24"/>
        <end position="44"/>
    </location>
</feature>
<dbReference type="STRING" id="1434700.SAMN06296427_105116"/>
<evidence type="ECO:0008006" key="4">
    <source>
        <dbReference type="Google" id="ProtNLM"/>
    </source>
</evidence>
<organism evidence="2 3">
    <name type="scientific">Moheibacter sediminis</name>
    <dbReference type="NCBI Taxonomy" id="1434700"/>
    <lineage>
        <taxon>Bacteria</taxon>
        <taxon>Pseudomonadati</taxon>
        <taxon>Bacteroidota</taxon>
        <taxon>Flavobacteriia</taxon>
        <taxon>Flavobacteriales</taxon>
        <taxon>Weeksellaceae</taxon>
        <taxon>Moheibacter</taxon>
    </lineage>
</organism>
<gene>
    <name evidence="2" type="ORF">SAMN06296427_105116</name>
</gene>
<dbReference type="Proteomes" id="UP000192393">
    <property type="component" value="Unassembled WGS sequence"/>
</dbReference>
<feature type="transmembrane region" description="Helical" evidence="1">
    <location>
        <begin position="50"/>
        <end position="69"/>
    </location>
</feature>
<proteinExistence type="predicted"/>
<keyword evidence="1" id="KW-1133">Transmembrane helix</keyword>